<feature type="transmembrane region" description="Helical" evidence="1">
    <location>
        <begin position="361"/>
        <end position="383"/>
    </location>
</feature>
<reference evidence="2" key="1">
    <citation type="submission" date="2018-11" db="EMBL/GenBank/DDBJ databases">
        <authorList>
            <person name="Alioto T."/>
            <person name="Alioto T."/>
        </authorList>
    </citation>
    <scope>NUCLEOTIDE SEQUENCE</scope>
</reference>
<comment type="caution">
    <text evidence="2">The sequence shown here is derived from an EMBL/GenBank/DDBJ whole genome shotgun (WGS) entry which is preliminary data.</text>
</comment>
<dbReference type="SUPFAM" id="SSF57845">
    <property type="entry name" value="B-box zinc-binding domain"/>
    <property type="match status" value="1"/>
</dbReference>
<dbReference type="Gene3D" id="3.30.160.60">
    <property type="entry name" value="Classic Zinc Finger"/>
    <property type="match status" value="1"/>
</dbReference>
<feature type="transmembrane region" description="Helical" evidence="1">
    <location>
        <begin position="812"/>
        <end position="829"/>
    </location>
</feature>
<evidence type="ECO:0000256" key="1">
    <source>
        <dbReference type="SAM" id="Phobius"/>
    </source>
</evidence>
<evidence type="ECO:0008006" key="4">
    <source>
        <dbReference type="Google" id="ProtNLM"/>
    </source>
</evidence>
<organism evidence="2 3">
    <name type="scientific">Mytilus galloprovincialis</name>
    <name type="common">Mediterranean mussel</name>
    <dbReference type="NCBI Taxonomy" id="29158"/>
    <lineage>
        <taxon>Eukaryota</taxon>
        <taxon>Metazoa</taxon>
        <taxon>Spiralia</taxon>
        <taxon>Lophotrochozoa</taxon>
        <taxon>Mollusca</taxon>
        <taxon>Bivalvia</taxon>
        <taxon>Autobranchia</taxon>
        <taxon>Pteriomorphia</taxon>
        <taxon>Mytilida</taxon>
        <taxon>Mytiloidea</taxon>
        <taxon>Mytilidae</taxon>
        <taxon>Mytilinae</taxon>
        <taxon>Mytilus</taxon>
    </lineage>
</organism>
<feature type="transmembrane region" description="Helical" evidence="1">
    <location>
        <begin position="268"/>
        <end position="287"/>
    </location>
</feature>
<accession>A0A8B6HAK8</accession>
<evidence type="ECO:0000313" key="3">
    <source>
        <dbReference type="Proteomes" id="UP000596742"/>
    </source>
</evidence>
<name>A0A8B6HAK8_MYTGA</name>
<keyword evidence="1" id="KW-0812">Transmembrane</keyword>
<keyword evidence="1" id="KW-1133">Transmembrane helix</keyword>
<sequence length="836" mass="96814">MQSAIINTYETFREEDLDVCLNPQHERAKLKHFCNSPNCQSLLCPSCVVAEHRDPSNHELEDIEETFKKKKIKLGKDIKSLRRRISQVESTMLNVQDSTLQDEKTEFLRNVDAIFNRGIKILENKRQKLVDRYNVACKQKESKDRSRKDSLDNFLKNATEYCNRSEQLINRNSMRSLLNVHQSVEAHLNMYLDIPVADLTRGENDFEEKIDFDLSDLFDIKVENMEYASEKEDNELLIKLTKENKQQNYLRNTISRFKKYNFKKVKTVFSYSMQSVLHVIALILVIIKLPLNLIQLLNNDKKNQNDTQVDVEQHNERHDGNMHLYVRQVDRGNLGHNELVDAQTHFELEKIQGYVIRFRDISWHIMMLLIIAMVIREITLIPFRMLEHGYSPEFEFDTRDTNQFACRSADNHTLATKPLGDMSCGSTGRLFKYGGVFANTTFPLEESSSIEFSIRFQPMALRSQNNVQDNAEYTVFEFGLTNDSICKEFLYPSVFSVSAFTCPNSFGVCLKTDNGILLPGEVIFESGTSTLFNEARFILQYRPSDFAIIIQAKFPMTNTTKELHRISFTKLISPFRPVFAAYNSNKITVSMTIVTNHVGFDRKTLHPNLYISDDNKTMSNTKLNATHPGNNLKMYLSNEFLNTMISIDFDESNSGDTLLKIGMRERNFELSRDRNKKVGSTGLRVKEEVFFKTTEILKLTKCNVTIFFGFYRTIGYCLSDNSNANRIVVGDHIDLFLYYNMYGLDQLYILDNFSGYRYFNFHFNSNYMPWFVMGLPAGLCPEIYIEKVSAQDIVVASSEIKNELNFENNPKLFLALLLGIVLIISKIIIDFTQIEF</sequence>
<gene>
    <name evidence="2" type="ORF">MGAL_10B036063</name>
</gene>
<keyword evidence="1" id="KW-0472">Membrane</keyword>
<dbReference type="InterPro" id="IPR047153">
    <property type="entry name" value="TRIM45/56/19-like"/>
</dbReference>
<keyword evidence="3" id="KW-1185">Reference proteome</keyword>
<evidence type="ECO:0000313" key="2">
    <source>
        <dbReference type="EMBL" id="VDI76982.1"/>
    </source>
</evidence>
<protein>
    <recommendedName>
        <fullName evidence="4">B box-type domain-containing protein</fullName>
    </recommendedName>
</protein>
<dbReference type="Proteomes" id="UP000596742">
    <property type="component" value="Unassembled WGS sequence"/>
</dbReference>
<dbReference type="PANTHER" id="PTHR25462:SF296">
    <property type="entry name" value="MEIOTIC P26, ISOFORM F"/>
    <property type="match status" value="1"/>
</dbReference>
<dbReference type="AlphaFoldDB" id="A0A8B6HAK8"/>
<dbReference type="GO" id="GO:0061630">
    <property type="term" value="F:ubiquitin protein ligase activity"/>
    <property type="evidence" value="ECO:0007669"/>
    <property type="project" value="TreeGrafter"/>
</dbReference>
<proteinExistence type="predicted"/>
<dbReference type="EMBL" id="UYJE01009803">
    <property type="protein sequence ID" value="VDI76982.1"/>
    <property type="molecule type" value="Genomic_DNA"/>
</dbReference>
<dbReference type="OrthoDB" id="6218988at2759"/>
<dbReference type="PANTHER" id="PTHR25462">
    <property type="entry name" value="BONUS, ISOFORM C-RELATED"/>
    <property type="match status" value="1"/>
</dbReference>